<evidence type="ECO:0000313" key="2">
    <source>
        <dbReference type="EMBL" id="MCX3267494.1"/>
    </source>
</evidence>
<name>A0A9X3IBV6_9SPHI</name>
<dbReference type="Proteomes" id="UP001142592">
    <property type="component" value="Unassembled WGS sequence"/>
</dbReference>
<dbReference type="RefSeq" id="WP_010602274.1">
    <property type="nucleotide sequence ID" value="NZ_JAPJUH010000008.1"/>
</dbReference>
<keyword evidence="1" id="KW-0732">Signal</keyword>
<feature type="signal peptide" evidence="1">
    <location>
        <begin position="1"/>
        <end position="15"/>
    </location>
</feature>
<accession>A0A9X3IBV6</accession>
<gene>
    <name evidence="2" type="ORF">OQZ29_22225</name>
</gene>
<sequence>MKIKLMPLLSILCFAAMVSCKKNETVSGAPPSLTTTNKSYNPYSVTNMRKALAGLLAGDAQLSRNNKLGYVKGKMILSTKDGVGINKQMTLNESLKIAEQGITATHYYIKFIPRNQADMDKLKVDSTLTIYPFPLDNEQTQYKGSYHDPSVSPGVPTYQYAAVPVAYRLPDVPYQKLEDLYIPNESKPGNRVIVTADGNSSYSVETGELARSAECGGGEVGGGGEGEPIDEEVLEEYDYCEGGGGPYPPNDPYRNGENWRPHGRITVNDDLKGIIGVEGIRVRARRWFTTYNGFTDADGYYAVDGWFTRPANYWLDFERYEFQVTDGTNGLGTTREISGPKIEAAWDVQFDAYDKFCSTIFRAAYHYYYKDIQGLQRPPENAFWHTQMKLRAKDYPDPDTPTSGGNAVPQRRILNWGEFIHIYHPSYADTRATYATTIHELAHAVHWKIDHSHYNNDDLATNMMAESWARGAEWFLTRMEYPGYSGGTVFLPKYTNVVIDMIDFNYDTSNNGFGDYRDLVYAYNITQIQDALNGAANGTDWKNNIRNNYDNNTENNLDALFSAWGF</sequence>
<feature type="chain" id="PRO_5040853652" evidence="1">
    <location>
        <begin position="16"/>
        <end position="566"/>
    </location>
</feature>
<dbReference type="EMBL" id="JAPJUH010000008">
    <property type="protein sequence ID" value="MCX3267494.1"/>
    <property type="molecule type" value="Genomic_DNA"/>
</dbReference>
<evidence type="ECO:0000256" key="1">
    <source>
        <dbReference type="SAM" id="SignalP"/>
    </source>
</evidence>
<proteinExistence type="predicted"/>
<dbReference type="PROSITE" id="PS51257">
    <property type="entry name" value="PROKAR_LIPOPROTEIN"/>
    <property type="match status" value="1"/>
</dbReference>
<protein>
    <submittedName>
        <fullName evidence="2">Uncharacterized protein</fullName>
    </submittedName>
</protein>
<comment type="caution">
    <text evidence="2">The sequence shown here is derived from an EMBL/GenBank/DDBJ whole genome shotgun (WGS) entry which is preliminary data.</text>
</comment>
<reference evidence="2" key="1">
    <citation type="submission" date="2022-11" db="EMBL/GenBank/DDBJ databases">
        <authorList>
            <person name="Graham C."/>
            <person name="Newman J.D."/>
        </authorList>
    </citation>
    <scope>NUCLEOTIDE SEQUENCE</scope>
    <source>
        <strain evidence="2">DSM 19486</strain>
    </source>
</reference>
<dbReference type="AlphaFoldDB" id="A0A9X3IBV6"/>
<keyword evidence="3" id="KW-1185">Reference proteome</keyword>
<organism evidence="2 3">
    <name type="scientific">Pedobacter agri</name>
    <dbReference type="NCBI Taxonomy" id="454586"/>
    <lineage>
        <taxon>Bacteria</taxon>
        <taxon>Pseudomonadati</taxon>
        <taxon>Bacteroidota</taxon>
        <taxon>Sphingobacteriia</taxon>
        <taxon>Sphingobacteriales</taxon>
        <taxon>Sphingobacteriaceae</taxon>
        <taxon>Pedobacter</taxon>
    </lineage>
</organism>
<evidence type="ECO:0000313" key="3">
    <source>
        <dbReference type="Proteomes" id="UP001142592"/>
    </source>
</evidence>